<dbReference type="SUPFAM" id="SSF53271">
    <property type="entry name" value="PRTase-like"/>
    <property type="match status" value="1"/>
</dbReference>
<dbReference type="KEGG" id="acob:P0Y56_01900"/>
<dbReference type="Gene3D" id="3.40.50.2020">
    <property type="match status" value="1"/>
</dbReference>
<reference evidence="4" key="1">
    <citation type="submission" date="2023-03" db="EMBL/GenBank/DDBJ databases">
        <title>Andean soil-derived lignocellulolytic bacterial consortium as a source of novel taxa and putative plastic-active enzymes.</title>
        <authorList>
            <person name="Diaz-Garcia L."/>
            <person name="Chuvochina M."/>
            <person name="Feuerriegel G."/>
            <person name="Bunk B."/>
            <person name="Sproer C."/>
            <person name="Streit W.R."/>
            <person name="Rodriguez L.M."/>
            <person name="Overmann J."/>
            <person name="Jimenez D.J."/>
        </authorList>
    </citation>
    <scope>NUCLEOTIDE SEQUENCE</scope>
    <source>
        <strain evidence="4">MAG 26</strain>
    </source>
</reference>
<dbReference type="InterPro" id="IPR029057">
    <property type="entry name" value="PRTase-like"/>
</dbReference>
<feature type="domain" description="Phosphoribosyltransferase" evidence="2">
    <location>
        <begin position="163"/>
        <end position="243"/>
    </location>
</feature>
<sequence>MGVSETVSGALAPLVDFLFPPRCPLCGDGLAAQTGLCAACWSQLALPGEPACTRCQRPFGKEGRAGTICAPCLAAPPRHDGIAAGTLYNDASRRLVLAFKHGRRIALAPMLARLIAARLPELDGEWLIVPVPLHRMRLWSRGFNQSALLARELAKLTGGTLLVDGLVRRKQTPVLGGLSRKARARALQGAIAVNPARAVRLRGAKLLLVDDVLTSGATSGACVGALKRAGAEKVVIACFARVLDEALDAAGANG</sequence>
<evidence type="ECO:0000259" key="3">
    <source>
        <dbReference type="Pfam" id="PF18912"/>
    </source>
</evidence>
<dbReference type="InterPro" id="IPR044005">
    <property type="entry name" value="DZR_2"/>
</dbReference>
<accession>A0AAJ6BPC7</accession>
<comment type="similarity">
    <text evidence="1">Belongs to the ComF/GntX family.</text>
</comment>
<dbReference type="PANTHER" id="PTHR47505:SF1">
    <property type="entry name" value="DNA UTILIZATION PROTEIN YHGH"/>
    <property type="match status" value="1"/>
</dbReference>
<evidence type="ECO:0000256" key="1">
    <source>
        <dbReference type="ARBA" id="ARBA00008007"/>
    </source>
</evidence>
<dbReference type="EMBL" id="CP119316">
    <property type="protein sequence ID" value="WEK48384.1"/>
    <property type="molecule type" value="Genomic_DNA"/>
</dbReference>
<proteinExistence type="inferred from homology"/>
<dbReference type="PANTHER" id="PTHR47505">
    <property type="entry name" value="DNA UTILIZATION PROTEIN YHGH"/>
    <property type="match status" value="1"/>
</dbReference>
<evidence type="ECO:0000313" key="4">
    <source>
        <dbReference type="EMBL" id="WEK48384.1"/>
    </source>
</evidence>
<protein>
    <submittedName>
        <fullName evidence="4">ComF family protein</fullName>
    </submittedName>
</protein>
<dbReference type="Pfam" id="PF18912">
    <property type="entry name" value="DZR_2"/>
    <property type="match status" value="1"/>
</dbReference>
<dbReference type="InterPro" id="IPR051910">
    <property type="entry name" value="ComF/GntX_DNA_util-trans"/>
</dbReference>
<organism evidence="4 5">
    <name type="scientific">Candidatus Andeanibacterium colombiense</name>
    <dbReference type="NCBI Taxonomy" id="3121345"/>
    <lineage>
        <taxon>Bacteria</taxon>
        <taxon>Pseudomonadati</taxon>
        <taxon>Pseudomonadota</taxon>
        <taxon>Alphaproteobacteria</taxon>
        <taxon>Sphingomonadales</taxon>
        <taxon>Sphingomonadaceae</taxon>
        <taxon>Candidatus Andeanibacterium</taxon>
    </lineage>
</organism>
<dbReference type="CDD" id="cd06223">
    <property type="entry name" value="PRTases_typeI"/>
    <property type="match status" value="1"/>
</dbReference>
<name>A0AAJ6BPC7_9SPHN</name>
<dbReference type="Proteomes" id="UP001218362">
    <property type="component" value="Chromosome"/>
</dbReference>
<dbReference type="AlphaFoldDB" id="A0AAJ6BPC7"/>
<dbReference type="InterPro" id="IPR000836">
    <property type="entry name" value="PRTase_dom"/>
</dbReference>
<evidence type="ECO:0000313" key="5">
    <source>
        <dbReference type="Proteomes" id="UP001218362"/>
    </source>
</evidence>
<evidence type="ECO:0000259" key="2">
    <source>
        <dbReference type="Pfam" id="PF00156"/>
    </source>
</evidence>
<dbReference type="Pfam" id="PF00156">
    <property type="entry name" value="Pribosyltran"/>
    <property type="match status" value="1"/>
</dbReference>
<gene>
    <name evidence="4" type="ORF">P0Y56_01900</name>
</gene>
<feature type="domain" description="Double zinc ribbon" evidence="3">
    <location>
        <begin position="14"/>
        <end position="73"/>
    </location>
</feature>